<dbReference type="SUPFAM" id="SSF49410">
    <property type="entry name" value="Alpha-macroglobulin receptor domain"/>
    <property type="match status" value="1"/>
</dbReference>
<dbReference type="Pfam" id="PF07678">
    <property type="entry name" value="TED_complement"/>
    <property type="match status" value="1"/>
</dbReference>
<dbReference type="InterPro" id="IPR008930">
    <property type="entry name" value="Terpenoid_cyclase/PrenylTrfase"/>
</dbReference>
<evidence type="ECO:0000313" key="3">
    <source>
        <dbReference type="EMBL" id="KAG7169124.1"/>
    </source>
</evidence>
<dbReference type="Gene3D" id="1.50.10.20">
    <property type="match status" value="1"/>
</dbReference>
<organism evidence="3 4">
    <name type="scientific">Homarus americanus</name>
    <name type="common">American lobster</name>
    <dbReference type="NCBI Taxonomy" id="6706"/>
    <lineage>
        <taxon>Eukaryota</taxon>
        <taxon>Metazoa</taxon>
        <taxon>Ecdysozoa</taxon>
        <taxon>Arthropoda</taxon>
        <taxon>Crustacea</taxon>
        <taxon>Multicrustacea</taxon>
        <taxon>Malacostraca</taxon>
        <taxon>Eumalacostraca</taxon>
        <taxon>Eucarida</taxon>
        <taxon>Decapoda</taxon>
        <taxon>Pleocyemata</taxon>
        <taxon>Astacidea</taxon>
        <taxon>Nephropoidea</taxon>
        <taxon>Nephropidae</taxon>
        <taxon>Homarus</taxon>
    </lineage>
</organism>
<dbReference type="InterPro" id="IPR011625">
    <property type="entry name" value="A2M_N_BRD"/>
</dbReference>
<dbReference type="Pfam" id="PF07703">
    <property type="entry name" value="A2M_BRD"/>
    <property type="match status" value="1"/>
</dbReference>
<evidence type="ECO:0000313" key="4">
    <source>
        <dbReference type="Proteomes" id="UP000747542"/>
    </source>
</evidence>
<dbReference type="AlphaFoldDB" id="A0A8J5K803"/>
<dbReference type="CDD" id="cd02891">
    <property type="entry name" value="A2M_like"/>
    <property type="match status" value="1"/>
</dbReference>
<dbReference type="PANTHER" id="PTHR11412:SF172">
    <property type="entry name" value="LD23292P"/>
    <property type="match status" value="1"/>
</dbReference>
<reference evidence="3" key="1">
    <citation type="journal article" date="2021" name="Sci. Adv.">
        <title>The American lobster genome reveals insights on longevity, neural, and immune adaptations.</title>
        <authorList>
            <person name="Polinski J.M."/>
            <person name="Zimin A.V."/>
            <person name="Clark K.F."/>
            <person name="Kohn A.B."/>
            <person name="Sadowski N."/>
            <person name="Timp W."/>
            <person name="Ptitsyn A."/>
            <person name="Khanna P."/>
            <person name="Romanova D.Y."/>
            <person name="Williams P."/>
            <person name="Greenwood S.J."/>
            <person name="Moroz L.L."/>
            <person name="Walt D.R."/>
            <person name="Bodnar A.G."/>
        </authorList>
    </citation>
    <scope>NUCLEOTIDE SEQUENCE</scope>
    <source>
        <strain evidence="3">GMGI-L3</strain>
    </source>
</reference>
<dbReference type="Proteomes" id="UP000747542">
    <property type="component" value="Unassembled WGS sequence"/>
</dbReference>
<dbReference type="InterPro" id="IPR050473">
    <property type="entry name" value="A2M/Complement_sys"/>
</dbReference>
<dbReference type="InterPro" id="IPR036595">
    <property type="entry name" value="A-macroglobulin_rcpt-bd_sf"/>
</dbReference>
<dbReference type="InterPro" id="IPR011626">
    <property type="entry name" value="Alpha-macroglobulin_TED"/>
</dbReference>
<dbReference type="EMBL" id="JAHLQT010018361">
    <property type="protein sequence ID" value="KAG7169124.1"/>
    <property type="molecule type" value="Genomic_DNA"/>
</dbReference>
<dbReference type="Gene3D" id="2.60.40.1930">
    <property type="match status" value="1"/>
</dbReference>
<protein>
    <submittedName>
        <fullName evidence="3">CD109 antigen-like 7</fullName>
    </submittedName>
</protein>
<proteinExistence type="predicted"/>
<accession>A0A8J5K803</accession>
<dbReference type="Gene3D" id="2.60.40.690">
    <property type="entry name" value="Alpha-macroglobulin, receptor-binding domain"/>
    <property type="match status" value="1"/>
</dbReference>
<comment type="caution">
    <text evidence="3">The sequence shown here is derived from an EMBL/GenBank/DDBJ whole genome shotgun (WGS) entry which is preliminary data.</text>
</comment>
<feature type="non-terminal residue" evidence="3">
    <location>
        <position position="1"/>
    </location>
</feature>
<sequence length="1193" mass="132833">VEVRVPTFLAADADYLEGLVVANYTSGAPITGNVTVRGWQNHWGHTTHSPDLFVDQPHTMDTGIMGTGVWYARANHTNHLFAGVFAFKFRMSDLEELVTAKEGREVMVTAKVGDAYWDVKHSGYAATRVFNSAIKLDFLGESPQVLRPAKSPQLSATQHDGSKVPEWRLSRHRLLVSPEVTLNTGERRKLLSRTVKMTHARYALWEAEIDLHVELRRGGESVLLLPGQRLPPLTLGRHLQITTSTRFPKVGEYVILHVRSNFYLEKFRYVLLSKGMVIEAGQQRMEASLKTFPLPLTAEVAGVATVVVYAVGRDEDLVADALFFPVDALTRKGLHVSLEEKVQEEGLRITVTALPGSRVSLAGSHWASYSMQAGNDLTHAKILFQMAQDTTMSQQEPLEQKWVSENGLPANILHLPRASPGVDPNHFTYADLLVLSDGVVPTLGWACGDTMGRGQCLLGGCYNTAAHGDGKFDCLDRVDEQGCGVRGAAAEDLAWYRQYRANRLQRHYDSPWVWQEVIVGDSGSTTLTVPLPFGPTHLALSAFSLHPEYGMTILPQPIEWKGSVGFWLSVEAPTRVGVWEQPSDGHIERRMVGGEHEHAVLVNGGETHTLYLPIVPIQLGEITVIVQASLPGKKIQKEVTIFVEPLGAVQEHHTSLLLDLSNRAYFFTFLDVNMSEGLVPGSDDAHVSVFGDTVGAVLPNAPATTQDLLGLPMMRQWKEMAQEPELNEREVFQRLALMYQTLLVYQKRDGGFKYYRTSQTSSVWVTSLVIRALNEVSVNWPNMLYVDPQVTDKALKFLLAQQASHGAWWEPSGEVGDRKLVPSPYSLTGETTHDLNLSSTAHTMLSLLALRGLPSPLDEQVLAAITRGARWLEENLSLVGQASRPLEVSLVALALHLSESTFADLPSSSPEMLVRRYVYWGEDLVPLPSYRVESQRPHLQPRRSHAHDSGNVAATAYALRLYSIRGEIMTPSIVRWLQSQRCHDGGWMSTQDTLAAWEALYEFSGREGRARDTQLTVTVEPLHDHTQARTFYITPDNFLHLQSHQVNGKWGSMRVQGKGRGAAVLQLTSKYHVAEPHHLASPPTPAFHLRTRANWHGHNGSALTFITCVRWMFKEASDTSGISVLEVTVPTGYGASTEVLQEYVAAQTVPNLRRVDFQQRKITFFFEKLVGTDTCVEFSVERWFLPTSPRCYQ</sequence>
<dbReference type="SMART" id="SM01361">
    <property type="entry name" value="A2M_recep"/>
    <property type="match status" value="1"/>
</dbReference>
<dbReference type="SMART" id="SM01359">
    <property type="entry name" value="A2M_N_2"/>
    <property type="match status" value="1"/>
</dbReference>
<feature type="domain" description="Alpha-macroglobulin receptor-binding" evidence="2">
    <location>
        <begin position="1120"/>
        <end position="1192"/>
    </location>
</feature>
<evidence type="ECO:0000259" key="1">
    <source>
        <dbReference type="SMART" id="SM01359"/>
    </source>
</evidence>
<keyword evidence="4" id="KW-1185">Reference proteome</keyword>
<dbReference type="Pfam" id="PF07677">
    <property type="entry name" value="A2M_recep"/>
    <property type="match status" value="1"/>
</dbReference>
<dbReference type="PANTHER" id="PTHR11412">
    <property type="entry name" value="MACROGLOBULIN / COMPLEMENT"/>
    <property type="match status" value="1"/>
</dbReference>
<dbReference type="SUPFAM" id="SSF48239">
    <property type="entry name" value="Terpenoid cyclases/Protein prenyltransferases"/>
    <property type="match status" value="1"/>
</dbReference>
<dbReference type="InterPro" id="IPR009048">
    <property type="entry name" value="A-macroglobulin_rcpt-bd"/>
</dbReference>
<name>A0A8J5K803_HOMAM</name>
<dbReference type="GO" id="GO:0005615">
    <property type="term" value="C:extracellular space"/>
    <property type="evidence" value="ECO:0007669"/>
    <property type="project" value="InterPro"/>
</dbReference>
<feature type="domain" description="Alpha-2-macroglobulin bait region" evidence="1">
    <location>
        <begin position="239"/>
        <end position="371"/>
    </location>
</feature>
<gene>
    <name evidence="3" type="primary">Cd109-L7</name>
    <name evidence="3" type="ORF">Hamer_G022661</name>
</gene>
<evidence type="ECO:0000259" key="2">
    <source>
        <dbReference type="SMART" id="SM01361"/>
    </source>
</evidence>